<sequence length="87" mass="9228">MGRHRTRHHPRFGDCHIEGQAEPSEADGTLQRCVAGILRTKNSSIKIPISIPAMMPASAPAQCGPANSGGQHRSENFGGIENSPSIV</sequence>
<feature type="region of interest" description="Disordered" evidence="1">
    <location>
        <begin position="58"/>
        <end position="87"/>
    </location>
</feature>
<gene>
    <name evidence="2" type="ORF">MPL3365_670004</name>
</gene>
<evidence type="ECO:0000256" key="1">
    <source>
        <dbReference type="SAM" id="MobiDB-lite"/>
    </source>
</evidence>
<evidence type="ECO:0000313" key="3">
    <source>
        <dbReference type="Proteomes" id="UP000046122"/>
    </source>
</evidence>
<proteinExistence type="predicted"/>
<reference evidence="2 3" key="1">
    <citation type="submission" date="2014-08" db="EMBL/GenBank/DDBJ databases">
        <authorList>
            <person name="Moulin Lionel"/>
        </authorList>
    </citation>
    <scope>NUCLEOTIDE SEQUENCE [LARGE SCALE GENOMIC DNA]</scope>
</reference>
<evidence type="ECO:0000313" key="2">
    <source>
        <dbReference type="EMBL" id="CDX61634.1"/>
    </source>
</evidence>
<dbReference type="AlphaFoldDB" id="A0A090GGL5"/>
<feature type="region of interest" description="Disordered" evidence="1">
    <location>
        <begin position="1"/>
        <end position="26"/>
    </location>
</feature>
<feature type="compositionally biased region" description="Basic residues" evidence="1">
    <location>
        <begin position="1"/>
        <end position="10"/>
    </location>
</feature>
<name>A0A090GGL5_MESPL</name>
<dbReference type="Proteomes" id="UP000046122">
    <property type="component" value="Unassembled WGS sequence"/>
</dbReference>
<protein>
    <submittedName>
        <fullName evidence="2">Uncharacterized protein</fullName>
    </submittedName>
</protein>
<dbReference type="EMBL" id="CCNE01000064">
    <property type="protein sequence ID" value="CDX61634.1"/>
    <property type="molecule type" value="Genomic_DNA"/>
</dbReference>
<organism evidence="2 3">
    <name type="scientific">Mesorhizobium plurifarium</name>
    <dbReference type="NCBI Taxonomy" id="69974"/>
    <lineage>
        <taxon>Bacteria</taxon>
        <taxon>Pseudomonadati</taxon>
        <taxon>Pseudomonadota</taxon>
        <taxon>Alphaproteobacteria</taxon>
        <taxon>Hyphomicrobiales</taxon>
        <taxon>Phyllobacteriaceae</taxon>
        <taxon>Mesorhizobium</taxon>
    </lineage>
</organism>
<accession>A0A090GGL5</accession>